<dbReference type="SMART" id="SM00471">
    <property type="entry name" value="HDc"/>
    <property type="match status" value="1"/>
</dbReference>
<dbReference type="Gene3D" id="1.10.3210.10">
    <property type="entry name" value="Hypothetical protein af1432"/>
    <property type="match status" value="1"/>
</dbReference>
<evidence type="ECO:0000259" key="3">
    <source>
        <dbReference type="PROSITE" id="PS50112"/>
    </source>
</evidence>
<reference evidence="7" key="1">
    <citation type="submission" date="2016-10" db="EMBL/GenBank/DDBJ databases">
        <authorList>
            <person name="Varghese N."/>
            <person name="Submissions S."/>
        </authorList>
    </citation>
    <scope>NUCLEOTIDE SEQUENCE [LARGE SCALE GENOMIC DNA]</scope>
    <source>
        <strain evidence="7">DSM 13327</strain>
    </source>
</reference>
<dbReference type="Pfam" id="PF13487">
    <property type="entry name" value="HD_5"/>
    <property type="match status" value="1"/>
</dbReference>
<evidence type="ECO:0000259" key="4">
    <source>
        <dbReference type="PROSITE" id="PS50887"/>
    </source>
</evidence>
<dbReference type="CDD" id="cd00130">
    <property type="entry name" value="PAS"/>
    <property type="match status" value="2"/>
</dbReference>
<dbReference type="InterPro" id="IPR037522">
    <property type="entry name" value="HD_GYP_dom"/>
</dbReference>
<dbReference type="InterPro" id="IPR013656">
    <property type="entry name" value="PAS_4"/>
</dbReference>
<keyword evidence="2" id="KW-0812">Transmembrane</keyword>
<dbReference type="PROSITE" id="PS51832">
    <property type="entry name" value="HD_GYP"/>
    <property type="match status" value="1"/>
</dbReference>
<dbReference type="InterPro" id="IPR000160">
    <property type="entry name" value="GGDEF_dom"/>
</dbReference>
<feature type="transmembrane region" description="Helical" evidence="2">
    <location>
        <begin position="40"/>
        <end position="63"/>
    </location>
</feature>
<dbReference type="Pfam" id="PF13185">
    <property type="entry name" value="GAF_2"/>
    <property type="match status" value="1"/>
</dbReference>
<dbReference type="SMART" id="SM00267">
    <property type="entry name" value="GGDEF"/>
    <property type="match status" value="1"/>
</dbReference>
<evidence type="ECO:0000256" key="1">
    <source>
        <dbReference type="SAM" id="Coils"/>
    </source>
</evidence>
<evidence type="ECO:0000256" key="2">
    <source>
        <dbReference type="SAM" id="Phobius"/>
    </source>
</evidence>
<dbReference type="PROSITE" id="PS50112">
    <property type="entry name" value="PAS"/>
    <property type="match status" value="1"/>
</dbReference>
<gene>
    <name evidence="6" type="ORF">SAMN04490355_104916</name>
</gene>
<dbReference type="EMBL" id="FOTS01000049">
    <property type="protein sequence ID" value="SFM16687.1"/>
    <property type="molecule type" value="Genomic_DNA"/>
</dbReference>
<dbReference type="InterPro" id="IPR003607">
    <property type="entry name" value="HD/PDEase_dom"/>
</dbReference>
<dbReference type="InterPro" id="IPR035965">
    <property type="entry name" value="PAS-like_dom_sf"/>
</dbReference>
<dbReference type="Gene3D" id="3.30.450.40">
    <property type="match status" value="1"/>
</dbReference>
<keyword evidence="2" id="KW-0472">Membrane</keyword>
<dbReference type="CDD" id="cd01949">
    <property type="entry name" value="GGDEF"/>
    <property type="match status" value="1"/>
</dbReference>
<keyword evidence="7" id="KW-1185">Reference proteome</keyword>
<keyword evidence="2" id="KW-1133">Transmembrane helix</keyword>
<evidence type="ECO:0000313" key="7">
    <source>
        <dbReference type="Proteomes" id="UP000199520"/>
    </source>
</evidence>
<dbReference type="Pfam" id="PF00990">
    <property type="entry name" value="GGDEF"/>
    <property type="match status" value="1"/>
</dbReference>
<dbReference type="InterPro" id="IPR003018">
    <property type="entry name" value="GAF"/>
</dbReference>
<dbReference type="NCBIfam" id="TIGR00254">
    <property type="entry name" value="GGDEF"/>
    <property type="match status" value="1"/>
</dbReference>
<feature type="domain" description="HD-GYP" evidence="5">
    <location>
        <begin position="689"/>
        <end position="873"/>
    </location>
</feature>
<dbReference type="InterPro" id="IPR029787">
    <property type="entry name" value="Nucleotide_cyclase"/>
</dbReference>
<name>A0A1I4NN12_9FIRM</name>
<dbReference type="SMART" id="SM00065">
    <property type="entry name" value="GAF"/>
    <property type="match status" value="1"/>
</dbReference>
<feature type="domain" description="PAS" evidence="3">
    <location>
        <begin position="291"/>
        <end position="337"/>
    </location>
</feature>
<accession>A0A1I4NN12</accession>
<feature type="coiled-coil region" evidence="1">
    <location>
        <begin position="80"/>
        <end position="111"/>
    </location>
</feature>
<dbReference type="PANTHER" id="PTHR43155:SF2">
    <property type="entry name" value="CYCLIC DI-GMP PHOSPHODIESTERASE PA4108"/>
    <property type="match status" value="1"/>
</dbReference>
<dbReference type="Pfam" id="PF08448">
    <property type="entry name" value="PAS_4"/>
    <property type="match status" value="1"/>
</dbReference>
<dbReference type="Gene3D" id="3.30.70.270">
    <property type="match status" value="1"/>
</dbReference>
<keyword evidence="1" id="KW-0175">Coiled coil</keyword>
<dbReference type="InterPro" id="IPR029016">
    <property type="entry name" value="GAF-like_dom_sf"/>
</dbReference>
<dbReference type="SUPFAM" id="SSF55781">
    <property type="entry name" value="GAF domain-like"/>
    <property type="match status" value="1"/>
</dbReference>
<feature type="domain" description="GGDEF" evidence="4">
    <location>
        <begin position="566"/>
        <end position="699"/>
    </location>
</feature>
<sequence length="873" mass="99074">MMNREYIPKSPLGIAIIYILVSSGWILFSDSIIEKLFNDIKIITTLSIAKGWFFILCTGWLLYRLIGQSQKTLMTQNIALEVLGEERLASEEELRQQLDELLSREEEIHRKNLVLVSLNETALGLMNRLNSSELLRDIVVSAAKLINTPHGYVCLMDEEQGVCRRLIGTGAYEGETGRLDKLTDGLAGEVYRIGEIKMVDDYSTWEKRFTDPYFDKMHCTVQVPFKSEGKVFGTLGLSFDDPERKFTASELELLTRFAELASIALDNANLFTTYKNELIERRQAQKALQISQANYRAIFDAASDGIIVHDAVTGEIIDSNQKVEELYGCSREDMASRGLDGLGNHQVPFSANDALEWIRRSAAGKSQLFEWMIERKSGEKIWVEINLKNAEIAGRQCILAVIRDIRRRKRREIELHKIQSNNQALINAIPDNMFLIRCDGIVTDCKINSSQLYYLRSEDIIGKSVSQVFQANLAEQAMEAIVAAITRGKLQIYEFQMTKEQCQYYFEARIVPSGEEEVLAIIRDVTDRRQIEEKLAYLSHHDAMTGLYNRAYFEEEMRRIGALRNVAAGIIICDLDGLKLVNDTLGHSMGDEVLKAVAAILKKAFRPKDLIARIGGDEFSILLPSNSRSAFKIACSRIHTLIEEYNRNRPIVPLSLSIGFAVTKDNPTDMNALFKEADNYMYREKLQRHQSNKHTIVKALMNALETRDFITDGHGERMKEFMVSLATAAGLPNQRLADLCLFAQYHDLGKVGISDEILFKPYPLTTKEFSIMKQHSEIGYRIAQATPELEPISDWILKHHERWDGRGYPLGIQGDEIPVECRILSIADSYDAMTNDRPQRKAMSSEAAIDELRKCAGSQFDPNLVNLFIQILI</sequence>
<evidence type="ECO:0000313" key="6">
    <source>
        <dbReference type="EMBL" id="SFM16687.1"/>
    </source>
</evidence>
<dbReference type="AlphaFoldDB" id="A0A1I4NN12"/>
<dbReference type="STRING" id="1123291.SAMN04490355_104916"/>
<organism evidence="6 7">
    <name type="scientific">Pelosinus propionicus DSM 13327</name>
    <dbReference type="NCBI Taxonomy" id="1123291"/>
    <lineage>
        <taxon>Bacteria</taxon>
        <taxon>Bacillati</taxon>
        <taxon>Bacillota</taxon>
        <taxon>Negativicutes</taxon>
        <taxon>Selenomonadales</taxon>
        <taxon>Sporomusaceae</taxon>
        <taxon>Pelosinus</taxon>
    </lineage>
</organism>
<dbReference type="SUPFAM" id="SSF109604">
    <property type="entry name" value="HD-domain/PDEase-like"/>
    <property type="match status" value="1"/>
</dbReference>
<dbReference type="NCBIfam" id="TIGR00229">
    <property type="entry name" value="sensory_box"/>
    <property type="match status" value="2"/>
</dbReference>
<evidence type="ECO:0000259" key="5">
    <source>
        <dbReference type="PROSITE" id="PS51832"/>
    </source>
</evidence>
<dbReference type="CDD" id="cd00077">
    <property type="entry name" value="HDc"/>
    <property type="match status" value="1"/>
</dbReference>
<dbReference type="Proteomes" id="UP000199520">
    <property type="component" value="Unassembled WGS sequence"/>
</dbReference>
<dbReference type="Pfam" id="PF13426">
    <property type="entry name" value="PAS_9"/>
    <property type="match status" value="1"/>
</dbReference>
<dbReference type="PROSITE" id="PS50887">
    <property type="entry name" value="GGDEF"/>
    <property type="match status" value="1"/>
</dbReference>
<feature type="transmembrane region" description="Helical" evidence="2">
    <location>
        <begin position="12"/>
        <end position="28"/>
    </location>
</feature>
<protein>
    <submittedName>
        <fullName evidence="6">PAS domain S-box-containing protein/diguanylate cyclase (GGDEF) domain-containing protein</fullName>
    </submittedName>
</protein>
<dbReference type="PANTHER" id="PTHR43155">
    <property type="entry name" value="CYCLIC DI-GMP PHOSPHODIESTERASE PA4108-RELATED"/>
    <property type="match status" value="1"/>
</dbReference>
<dbReference type="SMART" id="SM00091">
    <property type="entry name" value="PAS"/>
    <property type="match status" value="2"/>
</dbReference>
<dbReference type="InterPro" id="IPR000014">
    <property type="entry name" value="PAS"/>
</dbReference>
<proteinExistence type="predicted"/>
<dbReference type="Gene3D" id="3.30.450.20">
    <property type="entry name" value="PAS domain"/>
    <property type="match status" value="2"/>
</dbReference>
<dbReference type="InterPro" id="IPR043128">
    <property type="entry name" value="Rev_trsase/Diguanyl_cyclase"/>
</dbReference>
<dbReference type="SUPFAM" id="SSF55073">
    <property type="entry name" value="Nucleotide cyclase"/>
    <property type="match status" value="1"/>
</dbReference>
<dbReference type="SUPFAM" id="SSF55785">
    <property type="entry name" value="PYP-like sensor domain (PAS domain)"/>
    <property type="match status" value="2"/>
</dbReference>